<organism evidence="1 2">
    <name type="scientific">Panagrolaimus davidi</name>
    <dbReference type="NCBI Taxonomy" id="227884"/>
    <lineage>
        <taxon>Eukaryota</taxon>
        <taxon>Metazoa</taxon>
        <taxon>Ecdysozoa</taxon>
        <taxon>Nematoda</taxon>
        <taxon>Chromadorea</taxon>
        <taxon>Rhabditida</taxon>
        <taxon>Tylenchina</taxon>
        <taxon>Panagrolaimomorpha</taxon>
        <taxon>Panagrolaimoidea</taxon>
        <taxon>Panagrolaimidae</taxon>
        <taxon>Panagrolaimus</taxon>
    </lineage>
</organism>
<reference evidence="2" key="1">
    <citation type="submission" date="2022-11" db="UniProtKB">
        <authorList>
            <consortium name="WormBaseParasite"/>
        </authorList>
    </citation>
    <scope>IDENTIFICATION</scope>
</reference>
<evidence type="ECO:0000313" key="2">
    <source>
        <dbReference type="WBParaSite" id="PDA_v2.g19294.t1"/>
    </source>
</evidence>
<name>A0A914PLF4_9BILA</name>
<accession>A0A914PLF4</accession>
<dbReference type="Proteomes" id="UP000887578">
    <property type="component" value="Unplaced"/>
</dbReference>
<sequence>MIWKTWFSKGQRINLNETSVIQFEDGRFQFSLTPQELDLEKPRKYQTFNIVTVKGEFEITGFSARGTCVNFDKKENTVYFETSENEVYCSITIKADMKYTKIGYVCVPYKMSFTSSHMNFLKVYDFNEGIITLPYYSMLKFKYYIKRICSYYVEIVIENPYDLKIDGKNGDFTHQQKKYEDVDLNLSFEFDPNMLSRK</sequence>
<dbReference type="WBParaSite" id="PDA_v2.g19294.t1">
    <property type="protein sequence ID" value="PDA_v2.g19294.t1"/>
    <property type="gene ID" value="PDA_v2.g19294"/>
</dbReference>
<proteinExistence type="predicted"/>
<keyword evidence="1" id="KW-1185">Reference proteome</keyword>
<dbReference type="AlphaFoldDB" id="A0A914PLF4"/>
<evidence type="ECO:0000313" key="1">
    <source>
        <dbReference type="Proteomes" id="UP000887578"/>
    </source>
</evidence>
<protein>
    <submittedName>
        <fullName evidence="2">Uncharacterized protein</fullName>
    </submittedName>
</protein>